<keyword evidence="1" id="KW-1133">Transmembrane helix</keyword>
<protein>
    <submittedName>
        <fullName evidence="2">Uncharacterized protein</fullName>
    </submittedName>
</protein>
<evidence type="ECO:0000313" key="2">
    <source>
        <dbReference type="EMBL" id="PVH24691.1"/>
    </source>
</evidence>
<keyword evidence="1" id="KW-0472">Membrane</keyword>
<comment type="caution">
    <text evidence="2">The sequence shown here is derived from an EMBL/GenBank/DDBJ whole genome shotgun (WGS) entry which is preliminary data.</text>
</comment>
<feature type="transmembrane region" description="Helical" evidence="1">
    <location>
        <begin position="48"/>
        <end position="70"/>
    </location>
</feature>
<dbReference type="EMBL" id="QDKG01000004">
    <property type="protein sequence ID" value="PVH24691.1"/>
    <property type="molecule type" value="Genomic_DNA"/>
</dbReference>
<proteinExistence type="predicted"/>
<keyword evidence="3" id="KW-1185">Reference proteome</keyword>
<dbReference type="AlphaFoldDB" id="A0A2T8HGY1"/>
<sequence length="71" mass="8054">MGFNAKSTRTQLWDWVTDKIGKFSAWCKPDPEDSRWVQVGKSILKIPIILFVLACSPVMLIIGGLIFFLLL</sequence>
<evidence type="ECO:0000256" key="1">
    <source>
        <dbReference type="SAM" id="Phobius"/>
    </source>
</evidence>
<name>A0A2T8HGY1_9SPHI</name>
<dbReference type="Proteomes" id="UP000245627">
    <property type="component" value="Unassembled WGS sequence"/>
</dbReference>
<reference evidence="2 3" key="1">
    <citation type="submission" date="2018-04" db="EMBL/GenBank/DDBJ databases">
        <title>Sphingobacterium cortibacter sp. nov.</title>
        <authorList>
            <person name="Li Y."/>
        </authorList>
    </citation>
    <scope>NUCLEOTIDE SEQUENCE [LARGE SCALE GENOMIC DNA]</scope>
    <source>
        <strain evidence="2 3">2c-3</strain>
    </source>
</reference>
<evidence type="ECO:0000313" key="3">
    <source>
        <dbReference type="Proteomes" id="UP000245627"/>
    </source>
</evidence>
<keyword evidence="1" id="KW-0812">Transmembrane</keyword>
<gene>
    <name evidence="2" type="ORF">DC487_11185</name>
</gene>
<accession>A0A2T8HGY1</accession>
<organism evidence="2 3">
    <name type="scientific">Sphingobacterium corticibacter</name>
    <dbReference type="NCBI Taxonomy" id="2171749"/>
    <lineage>
        <taxon>Bacteria</taxon>
        <taxon>Pseudomonadati</taxon>
        <taxon>Bacteroidota</taxon>
        <taxon>Sphingobacteriia</taxon>
        <taxon>Sphingobacteriales</taxon>
        <taxon>Sphingobacteriaceae</taxon>
        <taxon>Sphingobacterium</taxon>
    </lineage>
</organism>